<organism evidence="2 3">
    <name type="scientific">Dibothriocephalus latus</name>
    <name type="common">Fish tapeworm</name>
    <name type="synonym">Diphyllobothrium latum</name>
    <dbReference type="NCBI Taxonomy" id="60516"/>
    <lineage>
        <taxon>Eukaryota</taxon>
        <taxon>Metazoa</taxon>
        <taxon>Spiralia</taxon>
        <taxon>Lophotrochozoa</taxon>
        <taxon>Platyhelminthes</taxon>
        <taxon>Cestoda</taxon>
        <taxon>Eucestoda</taxon>
        <taxon>Diphyllobothriidea</taxon>
        <taxon>Diphyllobothriidae</taxon>
        <taxon>Dibothriocephalus</taxon>
    </lineage>
</organism>
<name>A0A3P7MIU3_DIBLA</name>
<feature type="compositionally biased region" description="Basic residues" evidence="1">
    <location>
        <begin position="34"/>
        <end position="43"/>
    </location>
</feature>
<keyword evidence="3" id="KW-1185">Reference proteome</keyword>
<feature type="compositionally biased region" description="Polar residues" evidence="1">
    <location>
        <begin position="73"/>
        <end position="83"/>
    </location>
</feature>
<accession>A0A3P7MIU3</accession>
<evidence type="ECO:0000313" key="3">
    <source>
        <dbReference type="Proteomes" id="UP000281553"/>
    </source>
</evidence>
<protein>
    <submittedName>
        <fullName evidence="2">Uncharacterized protein</fullName>
    </submittedName>
</protein>
<feature type="compositionally biased region" description="Low complexity" evidence="1">
    <location>
        <begin position="44"/>
        <end position="58"/>
    </location>
</feature>
<reference evidence="2 3" key="1">
    <citation type="submission" date="2018-11" db="EMBL/GenBank/DDBJ databases">
        <authorList>
            <consortium name="Pathogen Informatics"/>
        </authorList>
    </citation>
    <scope>NUCLEOTIDE SEQUENCE [LARGE SCALE GENOMIC DNA]</scope>
</reference>
<sequence length="83" mass="9491">MDTIHNDLKEAEHELDNLEKCCGVFTLPWKKVKRPGKEKHFKPKQYSQSQNSVSKSQNAADGRGDPNVAMRYQATSQPGYIQR</sequence>
<dbReference type="Proteomes" id="UP000281553">
    <property type="component" value="Unassembled WGS sequence"/>
</dbReference>
<dbReference type="OrthoDB" id="19261at2759"/>
<feature type="region of interest" description="Disordered" evidence="1">
    <location>
        <begin position="34"/>
        <end position="83"/>
    </location>
</feature>
<evidence type="ECO:0000256" key="1">
    <source>
        <dbReference type="SAM" id="MobiDB-lite"/>
    </source>
</evidence>
<dbReference type="AlphaFoldDB" id="A0A3P7MIU3"/>
<proteinExistence type="predicted"/>
<dbReference type="EMBL" id="UYRU01073332">
    <property type="protein sequence ID" value="VDN23297.1"/>
    <property type="molecule type" value="Genomic_DNA"/>
</dbReference>
<evidence type="ECO:0000313" key="2">
    <source>
        <dbReference type="EMBL" id="VDN23297.1"/>
    </source>
</evidence>
<gene>
    <name evidence="2" type="ORF">DILT_LOCUS14231</name>
</gene>